<organism evidence="2 3">
    <name type="scientific">Caldalkalibacillus horti</name>
    <dbReference type="NCBI Taxonomy" id="77523"/>
    <lineage>
        <taxon>Bacteria</taxon>
        <taxon>Bacillati</taxon>
        <taxon>Bacillota</taxon>
        <taxon>Bacilli</taxon>
        <taxon>Bacillales</taxon>
        <taxon>Bacillaceae</taxon>
        <taxon>Caldalkalibacillus</taxon>
    </lineage>
</organism>
<dbReference type="Pfam" id="PF17428">
    <property type="entry name" value="DUF5412"/>
    <property type="match status" value="1"/>
</dbReference>
<evidence type="ECO:0000313" key="3">
    <source>
        <dbReference type="Proteomes" id="UP001235840"/>
    </source>
</evidence>
<sequence>MNNTLFSILVILGAVFLVITVIVFLLFLIKITIYTFKRNIGFPFKCSFILLSCLLFTSFHYYNLYNNLEYLPEGVINQSVPSPDGLHEITTYHLNSRKSARAEVLNINTGKSKTIYYNYYDYSPYVEWISSDTVVIGRETLNIEKDTYDYRKEQIKPSVLPKQSSYY</sequence>
<proteinExistence type="predicted"/>
<gene>
    <name evidence="2" type="ORF">J2S11_003798</name>
</gene>
<accession>A0ABT9W3P9</accession>
<name>A0ABT9W3P9_9BACI</name>
<keyword evidence="1" id="KW-0472">Membrane</keyword>
<reference evidence="2 3" key="1">
    <citation type="submission" date="2023-07" db="EMBL/GenBank/DDBJ databases">
        <title>Genomic Encyclopedia of Type Strains, Phase IV (KMG-IV): sequencing the most valuable type-strain genomes for metagenomic binning, comparative biology and taxonomic classification.</title>
        <authorList>
            <person name="Goeker M."/>
        </authorList>
    </citation>
    <scope>NUCLEOTIDE SEQUENCE [LARGE SCALE GENOMIC DNA]</scope>
    <source>
        <strain evidence="2 3">DSM 12751</strain>
    </source>
</reference>
<dbReference type="Proteomes" id="UP001235840">
    <property type="component" value="Unassembled WGS sequence"/>
</dbReference>
<protein>
    <submittedName>
        <fullName evidence="2">Uncharacterized protein</fullName>
    </submittedName>
</protein>
<keyword evidence="1" id="KW-1133">Transmembrane helix</keyword>
<evidence type="ECO:0000256" key="1">
    <source>
        <dbReference type="SAM" id="Phobius"/>
    </source>
</evidence>
<evidence type="ECO:0000313" key="2">
    <source>
        <dbReference type="EMBL" id="MDQ0167868.1"/>
    </source>
</evidence>
<feature type="transmembrane region" description="Helical" evidence="1">
    <location>
        <begin position="6"/>
        <end position="28"/>
    </location>
</feature>
<feature type="transmembrane region" description="Helical" evidence="1">
    <location>
        <begin position="40"/>
        <end position="62"/>
    </location>
</feature>
<dbReference type="EMBL" id="JAUSTY010000021">
    <property type="protein sequence ID" value="MDQ0167868.1"/>
    <property type="molecule type" value="Genomic_DNA"/>
</dbReference>
<keyword evidence="1" id="KW-0812">Transmembrane</keyword>
<dbReference type="RefSeq" id="WP_307397139.1">
    <property type="nucleotide sequence ID" value="NZ_BAAADK010000013.1"/>
</dbReference>
<comment type="caution">
    <text evidence="2">The sequence shown here is derived from an EMBL/GenBank/DDBJ whole genome shotgun (WGS) entry which is preliminary data.</text>
</comment>
<keyword evidence="3" id="KW-1185">Reference proteome</keyword>
<dbReference type="InterPro" id="IPR035406">
    <property type="entry name" value="DUF5412"/>
</dbReference>